<dbReference type="GO" id="GO:0050661">
    <property type="term" value="F:NADP binding"/>
    <property type="evidence" value="ECO:0007669"/>
    <property type="project" value="InterPro"/>
</dbReference>
<evidence type="ECO:0000256" key="4">
    <source>
        <dbReference type="ARBA" id="ARBA00023002"/>
    </source>
</evidence>
<proteinExistence type="inferred from homology"/>
<dbReference type="Gene3D" id="3.50.50.60">
    <property type="entry name" value="FAD/NAD(P)-binding domain"/>
    <property type="match status" value="1"/>
</dbReference>
<evidence type="ECO:0000256" key="1">
    <source>
        <dbReference type="ARBA" id="ARBA00010139"/>
    </source>
</evidence>
<dbReference type="InterPro" id="IPR051209">
    <property type="entry name" value="FAD-bind_Monooxygenase_sf"/>
</dbReference>
<dbReference type="PANTHER" id="PTHR42877">
    <property type="entry name" value="L-ORNITHINE N(5)-MONOOXYGENASE-RELATED"/>
    <property type="match status" value="1"/>
</dbReference>
<dbReference type="SUPFAM" id="SSF51905">
    <property type="entry name" value="FAD/NAD(P)-binding domain"/>
    <property type="match status" value="1"/>
</dbReference>
<dbReference type="PATRIC" id="fig|1299334.3.peg.10158"/>
<evidence type="ECO:0000256" key="2">
    <source>
        <dbReference type="ARBA" id="ARBA00022630"/>
    </source>
</evidence>
<evidence type="ECO:0000313" key="5">
    <source>
        <dbReference type="EMBL" id="EUA07323.1"/>
    </source>
</evidence>
<comment type="caution">
    <text evidence="5">The sequence shown here is derived from an EMBL/GenBank/DDBJ whole genome shotgun (WGS) entry which is preliminary data.</text>
</comment>
<organism evidence="5">
    <name type="scientific">Mycobacterium xenopi 4042</name>
    <dbReference type="NCBI Taxonomy" id="1299334"/>
    <lineage>
        <taxon>Bacteria</taxon>
        <taxon>Bacillati</taxon>
        <taxon>Actinomycetota</taxon>
        <taxon>Actinomycetes</taxon>
        <taxon>Mycobacteriales</taxon>
        <taxon>Mycobacteriaceae</taxon>
        <taxon>Mycobacterium</taxon>
    </lineage>
</organism>
<protein>
    <submittedName>
        <fullName evidence="5">Flavin-binding monooxygenase-like family protein</fullName>
    </submittedName>
</protein>
<dbReference type="InterPro" id="IPR020946">
    <property type="entry name" value="Flavin_mOase-like"/>
</dbReference>
<dbReference type="Pfam" id="PF00743">
    <property type="entry name" value="FMO-like"/>
    <property type="match status" value="1"/>
</dbReference>
<name>X7YLF5_MYCXE</name>
<dbReference type="EMBL" id="JAOB01000093">
    <property type="protein sequence ID" value="EUA07323.1"/>
    <property type="molecule type" value="Genomic_DNA"/>
</dbReference>
<keyword evidence="5" id="KW-0503">Monooxygenase</keyword>
<gene>
    <name evidence="5" type="ORF">I553_0575</name>
</gene>
<evidence type="ECO:0000256" key="3">
    <source>
        <dbReference type="ARBA" id="ARBA00022827"/>
    </source>
</evidence>
<accession>X7YLF5</accession>
<dbReference type="AlphaFoldDB" id="X7YLF5"/>
<dbReference type="GO" id="GO:0050660">
    <property type="term" value="F:flavin adenine dinucleotide binding"/>
    <property type="evidence" value="ECO:0007669"/>
    <property type="project" value="InterPro"/>
</dbReference>
<reference evidence="5" key="1">
    <citation type="submission" date="2014-01" db="EMBL/GenBank/DDBJ databases">
        <authorList>
            <person name="Brown-Elliot B."/>
            <person name="Wallace R."/>
            <person name="Lenaerts A."/>
            <person name="Ordway D."/>
            <person name="DeGroote M.A."/>
            <person name="Parker T."/>
            <person name="Sizemore C."/>
            <person name="Tallon L.J."/>
            <person name="Sadzewicz L.K."/>
            <person name="Sengamalay N."/>
            <person name="Fraser C.M."/>
            <person name="Hine E."/>
            <person name="Shefchek K.A."/>
            <person name="Das S.P."/>
            <person name="Tettelin H."/>
        </authorList>
    </citation>
    <scope>NUCLEOTIDE SEQUENCE [LARGE SCALE GENOMIC DNA]</scope>
    <source>
        <strain evidence="5">4042</strain>
    </source>
</reference>
<keyword evidence="2" id="KW-0285">Flavoprotein</keyword>
<dbReference type="GO" id="GO:0004499">
    <property type="term" value="F:N,N-dimethylaniline monooxygenase activity"/>
    <property type="evidence" value="ECO:0007669"/>
    <property type="project" value="InterPro"/>
</dbReference>
<comment type="similarity">
    <text evidence="1">Belongs to the FAD-binding monooxygenase family.</text>
</comment>
<dbReference type="PANTHER" id="PTHR42877:SF4">
    <property type="entry name" value="FAD_NAD(P)-BINDING DOMAIN-CONTAINING PROTEIN-RELATED"/>
    <property type="match status" value="1"/>
</dbReference>
<dbReference type="InterPro" id="IPR036188">
    <property type="entry name" value="FAD/NAD-bd_sf"/>
</dbReference>
<sequence length="107" mass="11109">MITAVGQLNRPYIPDFDGADSFAGPSFHSAAWDHSVDLTGKRVALIGAGASGFQIARQSPTTSSISRCFSAARSGCSLIPCITSPSATGCAGRWIICRSIVAGIGFW</sequence>
<keyword evidence="4" id="KW-0560">Oxidoreductase</keyword>
<keyword evidence="3" id="KW-0274">FAD</keyword>